<dbReference type="GO" id="GO:0005085">
    <property type="term" value="F:guanyl-nucleotide exchange factor activity"/>
    <property type="evidence" value="ECO:0007669"/>
    <property type="project" value="InterPro"/>
</dbReference>
<reference evidence="3 4" key="1">
    <citation type="journal article" date="2024" name="Nat. Commun.">
        <title>Phylogenomics reveals the evolutionary origins of lichenization in chlorophyte algae.</title>
        <authorList>
            <person name="Puginier C."/>
            <person name="Libourel C."/>
            <person name="Otte J."/>
            <person name="Skaloud P."/>
            <person name="Haon M."/>
            <person name="Grisel S."/>
            <person name="Petersen M."/>
            <person name="Berrin J.G."/>
            <person name="Delaux P.M."/>
            <person name="Dal Grande F."/>
            <person name="Keller J."/>
        </authorList>
    </citation>
    <scope>NUCLEOTIDE SEQUENCE [LARGE SCALE GENOMIC DNA]</scope>
    <source>
        <strain evidence="3 4">SAG 245.80</strain>
    </source>
</reference>
<dbReference type="GO" id="GO:1901981">
    <property type="term" value="F:phosphatidylinositol phosphate binding"/>
    <property type="evidence" value="ECO:0007669"/>
    <property type="project" value="TreeGrafter"/>
</dbReference>
<comment type="caution">
    <text evidence="3">The sequence shown here is derived from an EMBL/GenBank/DDBJ whole genome shotgun (WGS) entry which is preliminary data.</text>
</comment>
<gene>
    <name evidence="3" type="ORF">WJX81_007496</name>
</gene>
<proteinExistence type="predicted"/>
<dbReference type="GO" id="GO:0032456">
    <property type="term" value="P:endocytic recycling"/>
    <property type="evidence" value="ECO:0007669"/>
    <property type="project" value="TreeGrafter"/>
</dbReference>
<dbReference type="SMART" id="SM00799">
    <property type="entry name" value="DENN"/>
    <property type="match status" value="1"/>
</dbReference>
<feature type="domain" description="UDENN" evidence="2">
    <location>
        <begin position="1"/>
        <end position="384"/>
    </location>
</feature>
<dbReference type="GO" id="GO:0006897">
    <property type="term" value="P:endocytosis"/>
    <property type="evidence" value="ECO:0007669"/>
    <property type="project" value="TreeGrafter"/>
</dbReference>
<evidence type="ECO:0000256" key="1">
    <source>
        <dbReference type="SAM" id="MobiDB-lite"/>
    </source>
</evidence>
<dbReference type="InterPro" id="IPR001194">
    <property type="entry name" value="cDENN_dom"/>
</dbReference>
<dbReference type="PANTHER" id="PTHR13196">
    <property type="entry name" value="DENN DOMAIN-CONTAINING"/>
    <property type="match status" value="1"/>
</dbReference>
<feature type="region of interest" description="Disordered" evidence="1">
    <location>
        <begin position="446"/>
        <end position="484"/>
    </location>
</feature>
<name>A0AAW1QC38_9CHLO</name>
<accession>A0AAW1QC38</accession>
<evidence type="ECO:0000259" key="2">
    <source>
        <dbReference type="PROSITE" id="PS50211"/>
    </source>
</evidence>
<dbReference type="Pfam" id="PF02141">
    <property type="entry name" value="DENN"/>
    <property type="match status" value="1"/>
</dbReference>
<dbReference type="InterPro" id="IPR037516">
    <property type="entry name" value="Tripartite_DENN"/>
</dbReference>
<protein>
    <recommendedName>
        <fullName evidence="2">UDENN domain-containing protein</fullName>
    </recommendedName>
</protein>
<sequence length="495" mass="52433">MALPKFCLPFTRDKPHTLLCAEEYVICLTAATGERTYGFCRRFLPASLSGSNKPRYPLTLCLLSTCRFFPHFFQVLEVLEALCDQGQLLADAAALVGPFLTSLCATAAGSEAHSGAWRVPLPATRAPLNVSPTRRAGALQTSRGWLELDPLPAGGDAAWAGVPLARLLWQLPPAPAAALLEALLLERRVLLVSRDAGTVSTAVVAAAASLYPFAWHHIFVPLLPPSMKDYLTAPMPFLIGMCVTNLLDLDLDGVVVVDLDMASVSLGAAGHGVGKGQVADLLPWAGRLEEALALVYRTLRSPTELEATPLVAGLLQEYHLRLVGHYREFVEPDSVAPDPAAHRGLPLPAARSSQASCEDDGYVRAHGWRFDGFPACCSFEAQVAELPPRQPNGLGRALASAGALSATNLSGMLLRTTAAVKRLRRGHGSGGALAALPALAMTALPHPLPPMPRSQDAGTAHEAPSGDMGRASQAVGSEQGLPSWGSLGREKQLFL</sequence>
<dbReference type="InterPro" id="IPR040032">
    <property type="entry name" value="DENND1A/B/C"/>
</dbReference>
<dbReference type="EMBL" id="JALJOU010000136">
    <property type="protein sequence ID" value="KAK9818990.1"/>
    <property type="molecule type" value="Genomic_DNA"/>
</dbReference>
<dbReference type="AlphaFoldDB" id="A0AAW1QC38"/>
<dbReference type="Gene3D" id="3.30.450.200">
    <property type="match status" value="1"/>
</dbReference>
<dbReference type="GO" id="GO:0005829">
    <property type="term" value="C:cytosol"/>
    <property type="evidence" value="ECO:0007669"/>
    <property type="project" value="TreeGrafter"/>
</dbReference>
<dbReference type="PANTHER" id="PTHR13196:SF14">
    <property type="entry name" value="UDENN DOMAIN-CONTAINING PROTEIN"/>
    <property type="match status" value="1"/>
</dbReference>
<keyword evidence="4" id="KW-1185">Reference proteome</keyword>
<dbReference type="InterPro" id="IPR043153">
    <property type="entry name" value="DENN_C"/>
</dbReference>
<dbReference type="Proteomes" id="UP001445335">
    <property type="component" value="Unassembled WGS sequence"/>
</dbReference>
<dbReference type="Gene3D" id="3.40.50.11500">
    <property type="match status" value="1"/>
</dbReference>
<organism evidence="3 4">
    <name type="scientific">Elliptochloris bilobata</name>
    <dbReference type="NCBI Taxonomy" id="381761"/>
    <lineage>
        <taxon>Eukaryota</taxon>
        <taxon>Viridiplantae</taxon>
        <taxon>Chlorophyta</taxon>
        <taxon>core chlorophytes</taxon>
        <taxon>Trebouxiophyceae</taxon>
        <taxon>Trebouxiophyceae incertae sedis</taxon>
        <taxon>Elliptochloris clade</taxon>
        <taxon>Elliptochloris</taxon>
    </lineage>
</organism>
<evidence type="ECO:0000313" key="4">
    <source>
        <dbReference type="Proteomes" id="UP001445335"/>
    </source>
</evidence>
<evidence type="ECO:0000313" key="3">
    <source>
        <dbReference type="EMBL" id="KAK9818990.1"/>
    </source>
</evidence>
<dbReference type="PROSITE" id="PS50211">
    <property type="entry name" value="DENN"/>
    <property type="match status" value="1"/>
</dbReference>